<keyword evidence="3" id="KW-1185">Reference proteome</keyword>
<name>A0ABX5XJJ1_9BACT</name>
<evidence type="ECO:0000313" key="3">
    <source>
        <dbReference type="Proteomes" id="UP000318081"/>
    </source>
</evidence>
<evidence type="ECO:0000256" key="1">
    <source>
        <dbReference type="SAM" id="Phobius"/>
    </source>
</evidence>
<organism evidence="2 3">
    <name type="scientific">Stieleria magnilauensis</name>
    <dbReference type="NCBI Taxonomy" id="2527963"/>
    <lineage>
        <taxon>Bacteria</taxon>
        <taxon>Pseudomonadati</taxon>
        <taxon>Planctomycetota</taxon>
        <taxon>Planctomycetia</taxon>
        <taxon>Pirellulales</taxon>
        <taxon>Pirellulaceae</taxon>
        <taxon>Stieleria</taxon>
    </lineage>
</organism>
<accession>A0ABX5XJJ1</accession>
<protein>
    <submittedName>
        <fullName evidence="2">Uncharacterized protein</fullName>
    </submittedName>
</protein>
<dbReference type="EMBL" id="CP036432">
    <property type="protein sequence ID" value="QDV82148.1"/>
    <property type="molecule type" value="Genomic_DNA"/>
</dbReference>
<proteinExistence type="predicted"/>
<gene>
    <name evidence="2" type="ORF">TBK1r_10730</name>
</gene>
<keyword evidence="1" id="KW-0812">Transmembrane</keyword>
<keyword evidence="1" id="KW-1133">Transmembrane helix</keyword>
<dbReference type="Proteomes" id="UP000318081">
    <property type="component" value="Chromosome"/>
</dbReference>
<keyword evidence="1" id="KW-0472">Membrane</keyword>
<reference evidence="2 3" key="1">
    <citation type="submission" date="2019-02" db="EMBL/GenBank/DDBJ databases">
        <title>Deep-cultivation of Planctomycetes and their phenomic and genomic characterization uncovers novel biology.</title>
        <authorList>
            <person name="Wiegand S."/>
            <person name="Jogler M."/>
            <person name="Boedeker C."/>
            <person name="Pinto D."/>
            <person name="Vollmers J."/>
            <person name="Rivas-Marin E."/>
            <person name="Kohn T."/>
            <person name="Peeters S.H."/>
            <person name="Heuer A."/>
            <person name="Rast P."/>
            <person name="Oberbeckmann S."/>
            <person name="Bunk B."/>
            <person name="Jeske O."/>
            <person name="Meyerdierks A."/>
            <person name="Storesund J.E."/>
            <person name="Kallscheuer N."/>
            <person name="Luecker S."/>
            <person name="Lage O.M."/>
            <person name="Pohl T."/>
            <person name="Merkel B.J."/>
            <person name="Hornburger P."/>
            <person name="Mueller R.-W."/>
            <person name="Bruemmer F."/>
            <person name="Labrenz M."/>
            <person name="Spormann A.M."/>
            <person name="Op den Camp H."/>
            <person name="Overmann J."/>
            <person name="Amann R."/>
            <person name="Jetten M.S.M."/>
            <person name="Mascher T."/>
            <person name="Medema M.H."/>
            <person name="Devos D.P."/>
            <person name="Kaster A.-K."/>
            <person name="Ovreas L."/>
            <person name="Rohde M."/>
            <person name="Galperin M.Y."/>
            <person name="Jogler C."/>
        </authorList>
    </citation>
    <scope>NUCLEOTIDE SEQUENCE [LARGE SCALE GENOMIC DNA]</scope>
    <source>
        <strain evidence="2 3">TBK1r</strain>
    </source>
</reference>
<evidence type="ECO:0000313" key="2">
    <source>
        <dbReference type="EMBL" id="QDV82148.1"/>
    </source>
</evidence>
<feature type="transmembrane region" description="Helical" evidence="1">
    <location>
        <begin position="17"/>
        <end position="39"/>
    </location>
</feature>
<sequence>MDTFKHRWTQLPISRQLIVLVNAILFGFVVSFLLVDYRLRIGEGWRTKRSRMGMLPTKYSLPCAPQLNQSTPTPKPTAC</sequence>